<dbReference type="AlphaFoldDB" id="A0A915J7L8"/>
<sequence>MLIECSWSSLAKCDARIPPEIDGRIFNFDRFLDQKITNFTAIESRICSQSSFSPDLTVVRPSRSTTLAKKVALSSATFNDRHRI</sequence>
<keyword evidence="1" id="KW-1185">Reference proteome</keyword>
<proteinExistence type="predicted"/>
<organism evidence="1 2">
    <name type="scientific">Romanomermis culicivorax</name>
    <name type="common">Nematode worm</name>
    <dbReference type="NCBI Taxonomy" id="13658"/>
    <lineage>
        <taxon>Eukaryota</taxon>
        <taxon>Metazoa</taxon>
        <taxon>Ecdysozoa</taxon>
        <taxon>Nematoda</taxon>
        <taxon>Enoplea</taxon>
        <taxon>Dorylaimia</taxon>
        <taxon>Mermithida</taxon>
        <taxon>Mermithoidea</taxon>
        <taxon>Mermithidae</taxon>
        <taxon>Romanomermis</taxon>
    </lineage>
</organism>
<accession>A0A915J7L8</accession>
<dbReference type="WBParaSite" id="nRc.2.0.1.t21744-RA">
    <property type="protein sequence ID" value="nRc.2.0.1.t21744-RA"/>
    <property type="gene ID" value="nRc.2.0.1.g21744"/>
</dbReference>
<evidence type="ECO:0000313" key="1">
    <source>
        <dbReference type="Proteomes" id="UP000887565"/>
    </source>
</evidence>
<protein>
    <submittedName>
        <fullName evidence="2">Uncharacterized protein</fullName>
    </submittedName>
</protein>
<reference evidence="2" key="1">
    <citation type="submission" date="2022-11" db="UniProtKB">
        <authorList>
            <consortium name="WormBaseParasite"/>
        </authorList>
    </citation>
    <scope>IDENTIFICATION</scope>
</reference>
<name>A0A915J7L8_ROMCU</name>
<evidence type="ECO:0000313" key="2">
    <source>
        <dbReference type="WBParaSite" id="nRc.2.0.1.t21744-RA"/>
    </source>
</evidence>
<dbReference type="Proteomes" id="UP000887565">
    <property type="component" value="Unplaced"/>
</dbReference>